<evidence type="ECO:0000313" key="1">
    <source>
        <dbReference type="EMBL" id="OXU16779.1"/>
    </source>
</evidence>
<dbReference type="EMBL" id="NNAY01005295">
    <property type="protein sequence ID" value="OXU16779.1"/>
    <property type="molecule type" value="Genomic_DNA"/>
</dbReference>
<sequence>MFTFSRQCPGIKIFSWMVETWFMIQRTKRCPVTKLLPGWRDMKTNKTVGIFLDVRTHVTIRKISIRIGGILIN</sequence>
<reference evidence="1 2" key="1">
    <citation type="journal article" date="2017" name="Curr. Biol.">
        <title>The Evolution of Venom by Co-option of Single-Copy Genes.</title>
        <authorList>
            <person name="Martinson E.O."/>
            <person name="Mrinalini"/>
            <person name="Kelkar Y.D."/>
            <person name="Chang C.H."/>
            <person name="Werren J.H."/>
        </authorList>
    </citation>
    <scope>NUCLEOTIDE SEQUENCE [LARGE SCALE GENOMIC DNA]</scope>
    <source>
        <strain evidence="1 2">Alberta</strain>
        <tissue evidence="1">Whole body</tissue>
    </source>
</reference>
<evidence type="ECO:0000313" key="2">
    <source>
        <dbReference type="Proteomes" id="UP000215335"/>
    </source>
</evidence>
<protein>
    <submittedName>
        <fullName evidence="1">Uncharacterized protein</fullName>
    </submittedName>
</protein>
<dbReference type="Proteomes" id="UP000215335">
    <property type="component" value="Unassembled WGS sequence"/>
</dbReference>
<proteinExistence type="predicted"/>
<dbReference type="AlphaFoldDB" id="A0A232EEJ2"/>
<organism evidence="1 2">
    <name type="scientific">Trichomalopsis sarcophagae</name>
    <dbReference type="NCBI Taxonomy" id="543379"/>
    <lineage>
        <taxon>Eukaryota</taxon>
        <taxon>Metazoa</taxon>
        <taxon>Ecdysozoa</taxon>
        <taxon>Arthropoda</taxon>
        <taxon>Hexapoda</taxon>
        <taxon>Insecta</taxon>
        <taxon>Pterygota</taxon>
        <taxon>Neoptera</taxon>
        <taxon>Endopterygota</taxon>
        <taxon>Hymenoptera</taxon>
        <taxon>Apocrita</taxon>
        <taxon>Proctotrupomorpha</taxon>
        <taxon>Chalcidoidea</taxon>
        <taxon>Pteromalidae</taxon>
        <taxon>Pteromalinae</taxon>
        <taxon>Trichomalopsis</taxon>
    </lineage>
</organism>
<name>A0A232EEJ2_9HYME</name>
<keyword evidence="2" id="KW-1185">Reference proteome</keyword>
<gene>
    <name evidence="1" type="ORF">TSAR_015828</name>
</gene>
<accession>A0A232EEJ2</accession>
<comment type="caution">
    <text evidence="1">The sequence shown here is derived from an EMBL/GenBank/DDBJ whole genome shotgun (WGS) entry which is preliminary data.</text>
</comment>